<dbReference type="InterPro" id="IPR051159">
    <property type="entry name" value="Hexapeptide_acetyltransf"/>
</dbReference>
<dbReference type="AlphaFoldDB" id="A0A938WRZ4"/>
<keyword evidence="2" id="KW-1185">Reference proteome</keyword>
<evidence type="ECO:0000313" key="1">
    <source>
        <dbReference type="EMBL" id="MBM6673576.1"/>
    </source>
</evidence>
<proteinExistence type="predicted"/>
<dbReference type="InterPro" id="IPR001451">
    <property type="entry name" value="Hexapep"/>
</dbReference>
<keyword evidence="1" id="KW-0012">Acyltransferase</keyword>
<protein>
    <submittedName>
        <fullName evidence="1">Acyltransferase</fullName>
    </submittedName>
</protein>
<reference evidence="1" key="2">
    <citation type="journal article" date="2021" name="Sci. Rep.">
        <title>The distribution of antibiotic resistance genes in chicken gut microbiota commensals.</title>
        <authorList>
            <person name="Juricova H."/>
            <person name="Matiasovicova J."/>
            <person name="Kubasova T."/>
            <person name="Cejkova D."/>
            <person name="Rychlik I."/>
        </authorList>
    </citation>
    <scope>NUCLEOTIDE SEQUENCE</scope>
    <source>
        <strain evidence="1">An824</strain>
    </source>
</reference>
<dbReference type="SUPFAM" id="SSF51161">
    <property type="entry name" value="Trimeric LpxA-like enzymes"/>
    <property type="match status" value="1"/>
</dbReference>
<name>A0A938WRZ4_9BACT</name>
<dbReference type="PANTHER" id="PTHR23416">
    <property type="entry name" value="SIALIC ACID SYNTHASE-RELATED"/>
    <property type="match status" value="1"/>
</dbReference>
<sequence length="169" mass="18331">MSIGFGNVGIYDKRFSPSILELNGKIVANGVVRFGHGCKICVCDGATLTIGDNFCNTSEARIVCADNITFKNNVLLGWETMVMDTDWHNVVDVETGKVSHCHKPIVIGENVWTGQKSTILKDVHIAQGCIIASCAVVTKSFEEENALIAGNPAVVKKTDVTRYYGEPKP</sequence>
<dbReference type="Proteomes" id="UP000706891">
    <property type="component" value="Unassembled WGS sequence"/>
</dbReference>
<dbReference type="Pfam" id="PF00132">
    <property type="entry name" value="Hexapep"/>
    <property type="match status" value="1"/>
</dbReference>
<dbReference type="PANTHER" id="PTHR23416:SF78">
    <property type="entry name" value="LIPOPOLYSACCHARIDE BIOSYNTHESIS O-ACETYL TRANSFERASE WBBJ-RELATED"/>
    <property type="match status" value="1"/>
</dbReference>
<dbReference type="EMBL" id="JACJJG010000027">
    <property type="protein sequence ID" value="MBM6673576.1"/>
    <property type="molecule type" value="Genomic_DNA"/>
</dbReference>
<accession>A0A938WRZ4</accession>
<comment type="caution">
    <text evidence="1">The sequence shown here is derived from an EMBL/GenBank/DDBJ whole genome shotgun (WGS) entry which is preliminary data.</text>
</comment>
<dbReference type="GO" id="GO:0016746">
    <property type="term" value="F:acyltransferase activity"/>
    <property type="evidence" value="ECO:0007669"/>
    <property type="project" value="UniProtKB-KW"/>
</dbReference>
<keyword evidence="1" id="KW-0808">Transferase</keyword>
<dbReference type="CDD" id="cd04647">
    <property type="entry name" value="LbH_MAT_like"/>
    <property type="match status" value="1"/>
</dbReference>
<reference evidence="1" key="1">
    <citation type="submission" date="2020-08" db="EMBL/GenBank/DDBJ databases">
        <authorList>
            <person name="Cejkova D."/>
            <person name="Kubasova T."/>
            <person name="Jahodarova E."/>
            <person name="Rychlik I."/>
        </authorList>
    </citation>
    <scope>NUCLEOTIDE SEQUENCE</scope>
    <source>
        <strain evidence="1">An824</strain>
    </source>
</reference>
<organism evidence="1 2">
    <name type="scientific">Marseilla massiliensis</name>
    <dbReference type="NCBI Taxonomy" id="1841864"/>
    <lineage>
        <taxon>Bacteria</taxon>
        <taxon>Pseudomonadati</taxon>
        <taxon>Bacteroidota</taxon>
        <taxon>Bacteroidia</taxon>
        <taxon>Bacteroidales</taxon>
        <taxon>Prevotellaceae</taxon>
        <taxon>Marseilla</taxon>
    </lineage>
</organism>
<dbReference type="InterPro" id="IPR011004">
    <property type="entry name" value="Trimer_LpxA-like_sf"/>
</dbReference>
<evidence type="ECO:0000313" key="2">
    <source>
        <dbReference type="Proteomes" id="UP000706891"/>
    </source>
</evidence>
<gene>
    <name evidence="1" type="ORF">H6A34_06775</name>
</gene>
<dbReference type="RefSeq" id="WP_205104352.1">
    <property type="nucleotide sequence ID" value="NZ_JACJJG010000027.1"/>
</dbReference>
<dbReference type="Gene3D" id="2.160.10.10">
    <property type="entry name" value="Hexapeptide repeat proteins"/>
    <property type="match status" value="1"/>
</dbReference>